<dbReference type="AlphaFoldDB" id="A0A6I0DL83"/>
<gene>
    <name evidence="1" type="ORF">F9L06_23215</name>
</gene>
<dbReference type="RefSeq" id="WP_151577029.1">
    <property type="nucleotide sequence ID" value="NZ_WBWX01000014.1"/>
</dbReference>
<dbReference type="EMBL" id="WBWX01000014">
    <property type="protein sequence ID" value="KAB2791334.1"/>
    <property type="molecule type" value="Genomic_DNA"/>
</dbReference>
<reference evidence="1 2" key="1">
    <citation type="submission" date="2019-09" db="EMBL/GenBank/DDBJ databases">
        <title>Taxonomic organization of the family Brucellaceae based on a phylogenomic approach.</title>
        <authorList>
            <person name="Leclercq S."/>
            <person name="Cloeckaert A."/>
            <person name="Zygmunt M.S."/>
        </authorList>
    </citation>
    <scope>NUCLEOTIDE SEQUENCE [LARGE SCALE GENOMIC DNA]</scope>
    <source>
        <strain evidence="1 2">CCUG 34461</strain>
    </source>
</reference>
<name>A0A6I0DL83_BRUAN</name>
<accession>A0A6I0DL83</accession>
<sequence>MMTFNARALVPTIAGFRDEVLASRAACTAAFAAALHDTLAAKLDRAVAALQQEAETEMRLAAGKGTEDGDFLYEIYHTCTTFEHLWMESGPISILDEIYEDVVAEGETCRVGLDYTVIPAEQLGDFGEILDRIRRETGIEFIAARV</sequence>
<proteinExistence type="predicted"/>
<protein>
    <submittedName>
        <fullName evidence="1">Uncharacterized protein</fullName>
    </submittedName>
</protein>
<dbReference type="Proteomes" id="UP000441102">
    <property type="component" value="Unassembled WGS sequence"/>
</dbReference>
<organism evidence="1 2">
    <name type="scientific">Brucella anthropi</name>
    <name type="common">Ochrobactrum anthropi</name>
    <dbReference type="NCBI Taxonomy" id="529"/>
    <lineage>
        <taxon>Bacteria</taxon>
        <taxon>Pseudomonadati</taxon>
        <taxon>Pseudomonadota</taxon>
        <taxon>Alphaproteobacteria</taxon>
        <taxon>Hyphomicrobiales</taxon>
        <taxon>Brucellaceae</taxon>
        <taxon>Brucella/Ochrobactrum group</taxon>
        <taxon>Brucella</taxon>
    </lineage>
</organism>
<evidence type="ECO:0000313" key="1">
    <source>
        <dbReference type="EMBL" id="KAB2791334.1"/>
    </source>
</evidence>
<comment type="caution">
    <text evidence="1">The sequence shown here is derived from an EMBL/GenBank/DDBJ whole genome shotgun (WGS) entry which is preliminary data.</text>
</comment>
<evidence type="ECO:0000313" key="2">
    <source>
        <dbReference type="Proteomes" id="UP000441102"/>
    </source>
</evidence>